<protein>
    <recommendedName>
        <fullName evidence="9">Transcriptional regulatory protein</fullName>
    </recommendedName>
</protein>
<evidence type="ECO:0000313" key="13">
    <source>
        <dbReference type="Proteomes" id="UP000179642"/>
    </source>
</evidence>
<evidence type="ECO:0000256" key="10">
    <source>
        <dbReference type="PROSITE-ProRule" id="PRU00169"/>
    </source>
</evidence>
<evidence type="ECO:0000256" key="4">
    <source>
        <dbReference type="ARBA" id="ARBA00023012"/>
    </source>
</evidence>
<dbReference type="EMBL" id="MLYO01000041">
    <property type="protein sequence ID" value="OIK02158.1"/>
    <property type="molecule type" value="Genomic_DNA"/>
</dbReference>
<dbReference type="GO" id="GO:0000156">
    <property type="term" value="F:phosphorelay response regulator activity"/>
    <property type="evidence" value="ECO:0007669"/>
    <property type="project" value="TreeGrafter"/>
</dbReference>
<dbReference type="Gene3D" id="3.40.50.2300">
    <property type="match status" value="1"/>
</dbReference>
<dbReference type="Gene3D" id="1.10.10.10">
    <property type="entry name" value="Winged helix-like DNA-binding domain superfamily/Winged helix DNA-binding domain"/>
    <property type="match status" value="1"/>
</dbReference>
<reference evidence="12 13" key="1">
    <citation type="submission" date="2016-10" db="EMBL/GenBank/DDBJ databases">
        <title>Genome sequence of Streptomyces sp. MUSC 1.</title>
        <authorList>
            <person name="Lee L.-H."/>
            <person name="Ser H.-L."/>
            <person name="Law J.W.-F."/>
        </authorList>
    </citation>
    <scope>NUCLEOTIDE SEQUENCE [LARGE SCALE GENOMIC DNA]</scope>
    <source>
        <strain evidence="12 13">MUSC 1</strain>
    </source>
</reference>
<evidence type="ECO:0000256" key="3">
    <source>
        <dbReference type="ARBA" id="ARBA00022553"/>
    </source>
</evidence>
<dbReference type="AlphaFoldDB" id="A0A1S2Q7Q0"/>
<organism evidence="12 13">
    <name type="scientific">Streptomyces monashensis</name>
    <dbReference type="NCBI Taxonomy" id="1678012"/>
    <lineage>
        <taxon>Bacteria</taxon>
        <taxon>Bacillati</taxon>
        <taxon>Actinomycetota</taxon>
        <taxon>Actinomycetes</taxon>
        <taxon>Kitasatosporales</taxon>
        <taxon>Streptomycetaceae</taxon>
        <taxon>Streptomyces</taxon>
    </lineage>
</organism>
<evidence type="ECO:0000256" key="5">
    <source>
        <dbReference type="ARBA" id="ARBA00023015"/>
    </source>
</evidence>
<feature type="modified residue" description="4-aspartylphosphate" evidence="10">
    <location>
        <position position="54"/>
    </location>
</feature>
<dbReference type="PANTHER" id="PTHR45526">
    <property type="entry name" value="TRANSCRIPTIONAL REGULATORY PROTEIN DPIA"/>
    <property type="match status" value="1"/>
</dbReference>
<dbReference type="InterPro" id="IPR024187">
    <property type="entry name" value="Sig_transdc_resp-reg_cit/mal"/>
</dbReference>
<keyword evidence="6 9" id="KW-0238">DNA-binding</keyword>
<comment type="caution">
    <text evidence="12">The sequence shown here is derived from an EMBL/GenBank/DDBJ whole genome shotgun (WGS) entry which is preliminary data.</text>
</comment>
<keyword evidence="7 9" id="KW-0010">Activator</keyword>
<dbReference type="SUPFAM" id="SSF52172">
    <property type="entry name" value="CheY-like"/>
    <property type="match status" value="1"/>
</dbReference>
<dbReference type="Proteomes" id="UP000179642">
    <property type="component" value="Unassembled WGS sequence"/>
</dbReference>
<keyword evidence="8 9" id="KW-0804">Transcription</keyword>
<dbReference type="SMART" id="SM00448">
    <property type="entry name" value="REC"/>
    <property type="match status" value="1"/>
</dbReference>
<dbReference type="Pfam" id="PF00072">
    <property type="entry name" value="Response_reg"/>
    <property type="match status" value="1"/>
</dbReference>
<dbReference type="InterPro" id="IPR051271">
    <property type="entry name" value="2C-system_Tx_regulators"/>
</dbReference>
<keyword evidence="13" id="KW-1185">Reference proteome</keyword>
<dbReference type="PANTHER" id="PTHR45526:SF1">
    <property type="entry name" value="TRANSCRIPTIONAL REGULATORY PROTEIN DCUR-RELATED"/>
    <property type="match status" value="1"/>
</dbReference>
<dbReference type="InterPro" id="IPR036388">
    <property type="entry name" value="WH-like_DNA-bd_sf"/>
</dbReference>
<keyword evidence="5 9" id="KW-0805">Transcription regulation</keyword>
<keyword evidence="3 10" id="KW-0597">Phosphoprotein</keyword>
<evidence type="ECO:0000256" key="9">
    <source>
        <dbReference type="PIRNR" id="PIRNR006171"/>
    </source>
</evidence>
<gene>
    <name evidence="12" type="ORF">BIV23_25235</name>
</gene>
<dbReference type="InterPro" id="IPR011006">
    <property type="entry name" value="CheY-like_superfamily"/>
</dbReference>
<evidence type="ECO:0000259" key="11">
    <source>
        <dbReference type="PROSITE" id="PS50110"/>
    </source>
</evidence>
<dbReference type="SUPFAM" id="SSF46785">
    <property type="entry name" value="Winged helix' DNA-binding domain"/>
    <property type="match status" value="1"/>
</dbReference>
<dbReference type="InterPro" id="IPR001789">
    <property type="entry name" value="Sig_transdc_resp-reg_receiver"/>
</dbReference>
<dbReference type="CDD" id="cd00090">
    <property type="entry name" value="HTH_ARSR"/>
    <property type="match status" value="1"/>
</dbReference>
<dbReference type="GO" id="GO:0003700">
    <property type="term" value="F:DNA-binding transcription factor activity"/>
    <property type="evidence" value="ECO:0007669"/>
    <property type="project" value="InterPro"/>
</dbReference>
<sequence length="227" mass="24512">MIRVLVVDDDYRVAELHARYVNAVDGFTVAGTAHSAAKAVELSRALRPDLILLDLYLPDRLGTDVLPALSGDVMMVTAAADAAQVRAALGRGAMGYLIKPFDERELRNRLAAYARFHAQLSTDRSLAQDQVDRALRALHGTDRTVRARPPRATPTGKLVADTVASLDGPITASALAERLGISRPTAQRYLADLAAAGAIRIELRYGAAGRPEHLYSWSGDDTEPDQD</sequence>
<dbReference type="InterPro" id="IPR036390">
    <property type="entry name" value="WH_DNA-bd_sf"/>
</dbReference>
<proteinExistence type="predicted"/>
<evidence type="ECO:0000256" key="7">
    <source>
        <dbReference type="ARBA" id="ARBA00023159"/>
    </source>
</evidence>
<feature type="domain" description="Response regulatory" evidence="11">
    <location>
        <begin position="3"/>
        <end position="114"/>
    </location>
</feature>
<dbReference type="PIRSF" id="PIRSF006171">
    <property type="entry name" value="RR_citrat_malat"/>
    <property type="match status" value="1"/>
</dbReference>
<accession>A0A1S2Q7Q0</accession>
<evidence type="ECO:0000256" key="8">
    <source>
        <dbReference type="ARBA" id="ARBA00023163"/>
    </source>
</evidence>
<dbReference type="GO" id="GO:0003677">
    <property type="term" value="F:DNA binding"/>
    <property type="evidence" value="ECO:0007669"/>
    <property type="project" value="UniProtKB-KW"/>
</dbReference>
<dbReference type="GO" id="GO:0005737">
    <property type="term" value="C:cytoplasm"/>
    <property type="evidence" value="ECO:0007669"/>
    <property type="project" value="UniProtKB-SubCell"/>
</dbReference>
<dbReference type="Pfam" id="PF08279">
    <property type="entry name" value="HTH_11"/>
    <property type="match status" value="1"/>
</dbReference>
<dbReference type="PROSITE" id="PS50110">
    <property type="entry name" value="RESPONSE_REGULATORY"/>
    <property type="match status" value="1"/>
</dbReference>
<dbReference type="InterPro" id="IPR011991">
    <property type="entry name" value="ArsR-like_HTH"/>
</dbReference>
<dbReference type="InterPro" id="IPR013196">
    <property type="entry name" value="HTH_11"/>
</dbReference>
<evidence type="ECO:0000256" key="6">
    <source>
        <dbReference type="ARBA" id="ARBA00023125"/>
    </source>
</evidence>
<evidence type="ECO:0000256" key="1">
    <source>
        <dbReference type="ARBA" id="ARBA00004496"/>
    </source>
</evidence>
<dbReference type="RefSeq" id="WP_071383231.1">
    <property type="nucleotide sequence ID" value="NZ_MLYO01000041.1"/>
</dbReference>
<keyword evidence="4 9" id="KW-0902">Two-component regulatory system</keyword>
<name>A0A1S2Q7Q0_9ACTN</name>
<comment type="subcellular location">
    <subcellularLocation>
        <location evidence="1 9">Cytoplasm</location>
    </subcellularLocation>
</comment>
<dbReference type="OrthoDB" id="7187989at2"/>
<evidence type="ECO:0000313" key="12">
    <source>
        <dbReference type="EMBL" id="OIK02158.1"/>
    </source>
</evidence>
<evidence type="ECO:0000256" key="2">
    <source>
        <dbReference type="ARBA" id="ARBA00022490"/>
    </source>
</evidence>
<keyword evidence="2 9" id="KW-0963">Cytoplasm</keyword>